<dbReference type="PANTHER" id="PTHR35894">
    <property type="entry name" value="GENERAL SECRETION PATHWAY PROTEIN A-RELATED"/>
    <property type="match status" value="1"/>
</dbReference>
<dbReference type="Pfam" id="PF13401">
    <property type="entry name" value="AAA_22"/>
    <property type="match status" value="1"/>
</dbReference>
<evidence type="ECO:0000313" key="4">
    <source>
        <dbReference type="EMBL" id="ABX51358.1"/>
    </source>
</evidence>
<feature type="domain" description="ORC1/DEAH AAA+ ATPase" evidence="3">
    <location>
        <begin position="26"/>
        <end position="147"/>
    </location>
</feature>
<feature type="domain" description="SPOR" evidence="2">
    <location>
        <begin position="393"/>
        <end position="463"/>
    </location>
</feature>
<feature type="compositionally biased region" description="Low complexity" evidence="1">
    <location>
        <begin position="361"/>
        <end position="374"/>
    </location>
</feature>
<dbReference type="Pfam" id="PF05036">
    <property type="entry name" value="SPOR"/>
    <property type="match status" value="1"/>
</dbReference>
<dbReference type="InterPro" id="IPR052026">
    <property type="entry name" value="ExeA_AAA_ATPase_DNA-bind"/>
</dbReference>
<accession>A9L693</accession>
<sequence>MTFQGSVLLPSQEALIQRMHHVASYSDQLLVLSGVSGSGKTTLVTGLATDFDESNAAFVICPMHADNAEIRRKILVQLISSPIFDDDIPLADTLLRLASTQTKPLHIIIDDAHLLPKALWAECIILNQIQCAGKNIAVTLTVPPAFLADLLPQLPEQLRRQILPISIEPLTMPEREALYQTLLRYSEQNPFTPREIVRSQLEKQTGTPQEVVNLLDKALHSAPEKTSSLVKYKAVMVTAVSMLLALGIWFGVTQPFSEEQALEAATYPAIDSPAFLSYGQKVLTPYFTLRAEQLKLAAETAKVIEIETAEEAKTEQAVDPLSEFHGEAPHPMPDDAALVSVGEVSSKSFGEDKPPEDTEPQAKAAQTQPATIDAAKADKPVAKAGLDTQKPLKGYTIQIASVAQLDTLRATLKSIEHLEGVRVAQHKQRWVVLVGNYGSSKSASNAAAQLVKEYRFEQPWVRKWADLKDYQLEESLPNREISE</sequence>
<organism evidence="4 5">
    <name type="scientific">Shewanella baltica (strain OS195)</name>
    <dbReference type="NCBI Taxonomy" id="399599"/>
    <lineage>
        <taxon>Bacteria</taxon>
        <taxon>Pseudomonadati</taxon>
        <taxon>Pseudomonadota</taxon>
        <taxon>Gammaproteobacteria</taxon>
        <taxon>Alteromonadales</taxon>
        <taxon>Shewanellaceae</taxon>
        <taxon>Shewanella</taxon>
    </lineage>
</organism>
<dbReference type="GeneID" id="11774187"/>
<dbReference type="InterPro" id="IPR007730">
    <property type="entry name" value="SPOR-like_dom"/>
</dbReference>
<dbReference type="Proteomes" id="UP000000770">
    <property type="component" value="Chromosome"/>
</dbReference>
<evidence type="ECO:0000259" key="3">
    <source>
        <dbReference type="Pfam" id="PF13401"/>
    </source>
</evidence>
<reference evidence="4 5" key="1">
    <citation type="submission" date="2007-11" db="EMBL/GenBank/DDBJ databases">
        <title>Complete sequence of chromosome of Shewanella baltica OS195.</title>
        <authorList>
            <consortium name="US DOE Joint Genome Institute"/>
            <person name="Copeland A."/>
            <person name="Lucas S."/>
            <person name="Lapidus A."/>
            <person name="Barry K."/>
            <person name="Glavina del Rio T."/>
            <person name="Dalin E."/>
            <person name="Tice H."/>
            <person name="Pitluck S."/>
            <person name="Chain P."/>
            <person name="Malfatti S."/>
            <person name="Shin M."/>
            <person name="Vergez L."/>
            <person name="Schmutz J."/>
            <person name="Larimer F."/>
            <person name="Land M."/>
            <person name="Hauser L."/>
            <person name="Kyrpides N."/>
            <person name="Kim E."/>
            <person name="Brettar I."/>
            <person name="Rodrigues J."/>
            <person name="Konstantinidis K."/>
            <person name="Klappenbach J."/>
            <person name="Hofle M."/>
            <person name="Tiedje J."/>
            <person name="Richardson P."/>
        </authorList>
    </citation>
    <scope>NUCLEOTIDE SEQUENCE [LARGE SCALE GENOMIC DNA]</scope>
    <source>
        <strain evidence="4 5">OS195</strain>
    </source>
</reference>
<dbReference type="RefSeq" id="WP_012197749.1">
    <property type="nucleotide sequence ID" value="NC_009997.1"/>
</dbReference>
<dbReference type="GO" id="GO:0016887">
    <property type="term" value="F:ATP hydrolysis activity"/>
    <property type="evidence" value="ECO:0007669"/>
    <property type="project" value="InterPro"/>
</dbReference>
<dbReference type="AlphaFoldDB" id="A9L693"/>
<feature type="region of interest" description="Disordered" evidence="1">
    <location>
        <begin position="343"/>
        <end position="376"/>
    </location>
</feature>
<evidence type="ECO:0000256" key="1">
    <source>
        <dbReference type="SAM" id="MobiDB-lite"/>
    </source>
</evidence>
<dbReference type="HOGENOM" id="CLU_564853_0_0_6"/>
<dbReference type="InterPro" id="IPR036680">
    <property type="entry name" value="SPOR-like_sf"/>
</dbReference>
<proteinExistence type="predicted"/>
<dbReference type="Gene3D" id="3.40.50.300">
    <property type="entry name" value="P-loop containing nucleotide triphosphate hydrolases"/>
    <property type="match status" value="1"/>
</dbReference>
<dbReference type="Gene3D" id="3.30.70.1070">
    <property type="entry name" value="Sporulation related repeat"/>
    <property type="match status" value="1"/>
</dbReference>
<dbReference type="PANTHER" id="PTHR35894:SF5">
    <property type="entry name" value="MU-LIKE PROPHAGE FLUMU DNA TRANSPOSITION PROTEIN B"/>
    <property type="match status" value="1"/>
</dbReference>
<dbReference type="InterPro" id="IPR027417">
    <property type="entry name" value="P-loop_NTPase"/>
</dbReference>
<dbReference type="GO" id="GO:0042834">
    <property type="term" value="F:peptidoglycan binding"/>
    <property type="evidence" value="ECO:0007669"/>
    <property type="project" value="InterPro"/>
</dbReference>
<evidence type="ECO:0000259" key="2">
    <source>
        <dbReference type="Pfam" id="PF05036"/>
    </source>
</evidence>
<protein>
    <submittedName>
        <fullName evidence="4">Sporulation domain protein</fullName>
    </submittedName>
</protein>
<dbReference type="SUPFAM" id="SSF52540">
    <property type="entry name" value="P-loop containing nucleoside triphosphate hydrolases"/>
    <property type="match status" value="1"/>
</dbReference>
<evidence type="ECO:0000313" key="5">
    <source>
        <dbReference type="Proteomes" id="UP000000770"/>
    </source>
</evidence>
<name>A9L693_SHEB9</name>
<gene>
    <name evidence="4" type="ordered locus">Sbal195_4200</name>
</gene>
<dbReference type="KEGG" id="sbn:Sbal195_4200"/>
<dbReference type="InterPro" id="IPR049945">
    <property type="entry name" value="AAA_22"/>
</dbReference>
<dbReference type="EMBL" id="CP000891">
    <property type="protein sequence ID" value="ABX51358.1"/>
    <property type="molecule type" value="Genomic_DNA"/>
</dbReference>